<protein>
    <submittedName>
        <fullName evidence="1">Uncharacterized protein</fullName>
    </submittedName>
</protein>
<sequence>MEGGRLKVAEAVSAALHALMVEEMMRVMAMEAPTPVDVAEAFVIAPDVVTAAREAGLDDSEDLAALRDWAGL</sequence>
<organism evidence="1 2">
    <name type="scientific">Thecamonas trahens ATCC 50062</name>
    <dbReference type="NCBI Taxonomy" id="461836"/>
    <lineage>
        <taxon>Eukaryota</taxon>
        <taxon>Apusozoa</taxon>
        <taxon>Apusomonadida</taxon>
        <taxon>Apusomonadidae</taxon>
        <taxon>Thecamonas</taxon>
    </lineage>
</organism>
<dbReference type="EMBL" id="GL349433">
    <property type="protein sequence ID" value="KNC46148.1"/>
    <property type="molecule type" value="Genomic_DNA"/>
</dbReference>
<proteinExistence type="predicted"/>
<keyword evidence="2" id="KW-1185">Reference proteome</keyword>
<evidence type="ECO:0000313" key="1">
    <source>
        <dbReference type="EMBL" id="KNC46148.1"/>
    </source>
</evidence>
<dbReference type="AlphaFoldDB" id="A0A0L0D4C3"/>
<gene>
    <name evidence="1" type="ORF">AMSG_00266</name>
</gene>
<name>A0A0L0D4C3_THETB</name>
<reference evidence="1 2" key="1">
    <citation type="submission" date="2010-05" db="EMBL/GenBank/DDBJ databases">
        <title>The Genome Sequence of Thecamonas trahens ATCC 50062.</title>
        <authorList>
            <consortium name="The Broad Institute Genome Sequencing Platform"/>
            <person name="Russ C."/>
            <person name="Cuomo C."/>
            <person name="Shea T."/>
            <person name="Young S.K."/>
            <person name="Zeng Q."/>
            <person name="Koehrsen M."/>
            <person name="Haas B."/>
            <person name="Borodovsky M."/>
            <person name="Guigo R."/>
            <person name="Alvarado L."/>
            <person name="Berlin A."/>
            <person name="Bochicchio J."/>
            <person name="Borenstein D."/>
            <person name="Chapman S."/>
            <person name="Chen Z."/>
            <person name="Freedman E."/>
            <person name="Gellesch M."/>
            <person name="Goldberg J."/>
            <person name="Griggs A."/>
            <person name="Gujja S."/>
            <person name="Heilman E."/>
            <person name="Heiman D."/>
            <person name="Hepburn T."/>
            <person name="Howarth C."/>
            <person name="Jen D."/>
            <person name="Larson L."/>
            <person name="Mehta T."/>
            <person name="Park D."/>
            <person name="Pearson M."/>
            <person name="Roberts A."/>
            <person name="Saif S."/>
            <person name="Shenoy N."/>
            <person name="Sisk P."/>
            <person name="Stolte C."/>
            <person name="Sykes S."/>
            <person name="Thomson T."/>
            <person name="Walk T."/>
            <person name="White J."/>
            <person name="Yandava C."/>
            <person name="Burger G."/>
            <person name="Gray M.W."/>
            <person name="Holland P.W.H."/>
            <person name="King N."/>
            <person name="Lang F.B.F."/>
            <person name="Roger A.J."/>
            <person name="Ruiz-Trillo I."/>
            <person name="Lander E."/>
            <person name="Nusbaum C."/>
        </authorList>
    </citation>
    <scope>NUCLEOTIDE SEQUENCE [LARGE SCALE GENOMIC DNA]</scope>
    <source>
        <strain evidence="1 2">ATCC 50062</strain>
    </source>
</reference>
<dbReference type="RefSeq" id="XP_013763124.1">
    <property type="nucleotide sequence ID" value="XM_013907670.1"/>
</dbReference>
<dbReference type="GeneID" id="25560081"/>
<evidence type="ECO:0000313" key="2">
    <source>
        <dbReference type="Proteomes" id="UP000054408"/>
    </source>
</evidence>
<accession>A0A0L0D4C3</accession>
<dbReference type="Proteomes" id="UP000054408">
    <property type="component" value="Unassembled WGS sequence"/>
</dbReference>